<dbReference type="Proteomes" id="UP000540423">
    <property type="component" value="Unassembled WGS sequence"/>
</dbReference>
<evidence type="ECO:0000313" key="3">
    <source>
        <dbReference type="Proteomes" id="UP000540423"/>
    </source>
</evidence>
<accession>A0A7X0HM60</accession>
<reference evidence="2 3" key="1">
    <citation type="submission" date="2020-08" db="EMBL/GenBank/DDBJ databases">
        <title>Genomic Encyclopedia of Type Strains, Phase IV (KMG-IV): sequencing the most valuable type-strain genomes for metagenomic binning, comparative biology and taxonomic classification.</title>
        <authorList>
            <person name="Goeker M."/>
        </authorList>
    </citation>
    <scope>NUCLEOTIDE SEQUENCE [LARGE SCALE GENOMIC DNA]</scope>
    <source>
        <strain evidence="2 3">DSM 40141</strain>
    </source>
</reference>
<evidence type="ECO:0008006" key="4">
    <source>
        <dbReference type="Google" id="ProtNLM"/>
    </source>
</evidence>
<dbReference type="RefSeq" id="WP_185036559.1">
    <property type="nucleotide sequence ID" value="NZ_BNBN01000053.1"/>
</dbReference>
<evidence type="ECO:0000256" key="1">
    <source>
        <dbReference type="SAM" id="MobiDB-lite"/>
    </source>
</evidence>
<feature type="region of interest" description="Disordered" evidence="1">
    <location>
        <begin position="1"/>
        <end position="30"/>
    </location>
</feature>
<dbReference type="EMBL" id="JACHEM010000038">
    <property type="protein sequence ID" value="MBB6440096.1"/>
    <property type="molecule type" value="Genomic_DNA"/>
</dbReference>
<proteinExistence type="predicted"/>
<protein>
    <recommendedName>
        <fullName evidence="4">DUF1918 domain-containing protein</fullName>
    </recommendedName>
</protein>
<organism evidence="2 3">
    <name type="scientific">Streptomyces candidus</name>
    <dbReference type="NCBI Taxonomy" id="67283"/>
    <lineage>
        <taxon>Bacteria</taxon>
        <taxon>Bacillati</taxon>
        <taxon>Actinomycetota</taxon>
        <taxon>Actinomycetes</taxon>
        <taxon>Kitasatosporales</taxon>
        <taxon>Streptomycetaceae</taxon>
        <taxon>Streptomyces</taxon>
    </lineage>
</organism>
<evidence type="ECO:0000313" key="2">
    <source>
        <dbReference type="EMBL" id="MBB6440096.1"/>
    </source>
</evidence>
<dbReference type="AlphaFoldDB" id="A0A7X0HM60"/>
<comment type="caution">
    <text evidence="2">The sequence shown here is derived from an EMBL/GenBank/DDBJ whole genome shotgun (WGS) entry which is preliminary data.</text>
</comment>
<sequence length="61" mass="6429">MKFKSGDKVTVTNPEQPTHHTGGETGTVTGVVTVGGSEIVQLVEDQTGQQVGVHPDEISKR</sequence>
<gene>
    <name evidence="2" type="ORF">HNQ79_006609</name>
</gene>
<name>A0A7X0HM60_9ACTN</name>
<keyword evidence="3" id="KW-1185">Reference proteome</keyword>